<dbReference type="EMBL" id="JMIB01000021">
    <property type="protein sequence ID" value="KDM91625.1"/>
    <property type="molecule type" value="Genomic_DNA"/>
</dbReference>
<accession>A0A066RMG6</accession>
<proteinExistence type="predicted"/>
<reference evidence="2 3" key="1">
    <citation type="submission" date="2014-04" db="EMBL/GenBank/DDBJ databases">
        <title>Draft genome sequence of Photobacterium halotolerans S2753: a solonamide, ngercheumicin and holomycin producer.</title>
        <authorList>
            <person name="Machado H.R."/>
            <person name="Gram L."/>
        </authorList>
    </citation>
    <scope>NUCLEOTIDE SEQUENCE [LARGE SCALE GENOMIC DNA]</scope>
    <source>
        <strain evidence="2 3">S2753</strain>
    </source>
</reference>
<organism evidence="2 3">
    <name type="scientific">Photobacterium galatheae</name>
    <dbReference type="NCBI Taxonomy" id="1654360"/>
    <lineage>
        <taxon>Bacteria</taxon>
        <taxon>Pseudomonadati</taxon>
        <taxon>Pseudomonadota</taxon>
        <taxon>Gammaproteobacteria</taxon>
        <taxon>Vibrionales</taxon>
        <taxon>Vibrionaceae</taxon>
        <taxon>Photobacterium</taxon>
    </lineage>
</organism>
<keyword evidence="1" id="KW-0732">Signal</keyword>
<dbReference type="Proteomes" id="UP000027192">
    <property type="component" value="Unassembled WGS sequence"/>
</dbReference>
<dbReference type="AlphaFoldDB" id="A0A066RMG6"/>
<gene>
    <name evidence="2" type="ORF">EA58_11430</name>
</gene>
<feature type="signal peptide" evidence="1">
    <location>
        <begin position="1"/>
        <end position="26"/>
    </location>
</feature>
<evidence type="ECO:0000256" key="1">
    <source>
        <dbReference type="SAM" id="SignalP"/>
    </source>
</evidence>
<name>A0A066RMG6_9GAMM</name>
<evidence type="ECO:0000313" key="2">
    <source>
        <dbReference type="EMBL" id="KDM91625.1"/>
    </source>
</evidence>
<dbReference type="RefSeq" id="WP_051642025.1">
    <property type="nucleotide sequence ID" value="NZ_JAGSGC010000006.1"/>
</dbReference>
<dbReference type="OrthoDB" id="5822864at2"/>
<evidence type="ECO:0000313" key="3">
    <source>
        <dbReference type="Proteomes" id="UP000027192"/>
    </source>
</evidence>
<sequence>MFKINQKQKLTVSVLIAALFSPAGLAQENKFQLKMKPLTGSSFMQWVSFAPSYRQPELQIVFSFSEAKQMLGDRFHLNETLLIKGPKGKVLLQEPHFESECQFEAYYPEEDVINFTCGHEAETLISLQTGEYLYGNPEKAVYSPNGRYRYTNYYNGQDSEYCLQEKIDGNWKTIYGHQEGDFLNLWRVKKIYWVNNQQFAFIKSARTASEKLKFFLVDL</sequence>
<keyword evidence="3" id="KW-1185">Reference proteome</keyword>
<comment type="caution">
    <text evidence="2">The sequence shown here is derived from an EMBL/GenBank/DDBJ whole genome shotgun (WGS) entry which is preliminary data.</text>
</comment>
<protein>
    <submittedName>
        <fullName evidence="2">Uncharacterized protein</fullName>
    </submittedName>
</protein>
<feature type="chain" id="PRO_5001629524" evidence="1">
    <location>
        <begin position="27"/>
        <end position="219"/>
    </location>
</feature>